<proteinExistence type="predicted"/>
<evidence type="ECO:0000313" key="2">
    <source>
        <dbReference type="Proteomes" id="UP000000305"/>
    </source>
</evidence>
<dbReference type="HOGENOM" id="CLU_1847152_0_0_1"/>
<gene>
    <name evidence="1" type="ORF">DAPPUDRAFT_267356</name>
</gene>
<reference evidence="1 2" key="1">
    <citation type="journal article" date="2011" name="Science">
        <title>The ecoresponsive genome of Daphnia pulex.</title>
        <authorList>
            <person name="Colbourne J.K."/>
            <person name="Pfrender M.E."/>
            <person name="Gilbert D."/>
            <person name="Thomas W.K."/>
            <person name="Tucker A."/>
            <person name="Oakley T.H."/>
            <person name="Tokishita S."/>
            <person name="Aerts A."/>
            <person name="Arnold G.J."/>
            <person name="Basu M.K."/>
            <person name="Bauer D.J."/>
            <person name="Caceres C.E."/>
            <person name="Carmel L."/>
            <person name="Casola C."/>
            <person name="Choi J.H."/>
            <person name="Detter J.C."/>
            <person name="Dong Q."/>
            <person name="Dusheyko S."/>
            <person name="Eads B.D."/>
            <person name="Frohlich T."/>
            <person name="Geiler-Samerotte K.A."/>
            <person name="Gerlach D."/>
            <person name="Hatcher P."/>
            <person name="Jogdeo S."/>
            <person name="Krijgsveld J."/>
            <person name="Kriventseva E.V."/>
            <person name="Kultz D."/>
            <person name="Laforsch C."/>
            <person name="Lindquist E."/>
            <person name="Lopez J."/>
            <person name="Manak J.R."/>
            <person name="Muller J."/>
            <person name="Pangilinan J."/>
            <person name="Patwardhan R.P."/>
            <person name="Pitluck S."/>
            <person name="Pritham E.J."/>
            <person name="Rechtsteiner A."/>
            <person name="Rho M."/>
            <person name="Rogozin I.B."/>
            <person name="Sakarya O."/>
            <person name="Salamov A."/>
            <person name="Schaack S."/>
            <person name="Shapiro H."/>
            <person name="Shiga Y."/>
            <person name="Skalitzky C."/>
            <person name="Smith Z."/>
            <person name="Souvorov A."/>
            <person name="Sung W."/>
            <person name="Tang Z."/>
            <person name="Tsuchiya D."/>
            <person name="Tu H."/>
            <person name="Vos H."/>
            <person name="Wang M."/>
            <person name="Wolf Y.I."/>
            <person name="Yamagata H."/>
            <person name="Yamada T."/>
            <person name="Ye Y."/>
            <person name="Shaw J.R."/>
            <person name="Andrews J."/>
            <person name="Crease T.J."/>
            <person name="Tang H."/>
            <person name="Lucas S.M."/>
            <person name="Robertson H.M."/>
            <person name="Bork P."/>
            <person name="Koonin E.V."/>
            <person name="Zdobnov E.M."/>
            <person name="Grigoriev I.V."/>
            <person name="Lynch M."/>
            <person name="Boore J.L."/>
        </authorList>
    </citation>
    <scope>NUCLEOTIDE SEQUENCE [LARGE SCALE GENOMIC DNA]</scope>
</reference>
<protein>
    <submittedName>
        <fullName evidence="1">Uncharacterized protein</fullName>
    </submittedName>
</protein>
<dbReference type="Proteomes" id="UP000000305">
    <property type="component" value="Unassembled WGS sequence"/>
</dbReference>
<accession>E9HWC8</accession>
<dbReference type="AlphaFoldDB" id="E9HWC8"/>
<dbReference type="InParanoid" id="E9HWC8"/>
<dbReference type="EMBL" id="GL732913">
    <property type="protein sequence ID" value="EFX63952.1"/>
    <property type="molecule type" value="Genomic_DNA"/>
</dbReference>
<keyword evidence="2" id="KW-1185">Reference proteome</keyword>
<name>E9HWC8_DAPPU</name>
<evidence type="ECO:0000313" key="1">
    <source>
        <dbReference type="EMBL" id="EFX63952.1"/>
    </source>
</evidence>
<organism evidence="1 2">
    <name type="scientific">Daphnia pulex</name>
    <name type="common">Water flea</name>
    <dbReference type="NCBI Taxonomy" id="6669"/>
    <lineage>
        <taxon>Eukaryota</taxon>
        <taxon>Metazoa</taxon>
        <taxon>Ecdysozoa</taxon>
        <taxon>Arthropoda</taxon>
        <taxon>Crustacea</taxon>
        <taxon>Branchiopoda</taxon>
        <taxon>Diplostraca</taxon>
        <taxon>Cladocera</taxon>
        <taxon>Anomopoda</taxon>
        <taxon>Daphniidae</taxon>
        <taxon>Daphnia</taxon>
    </lineage>
</organism>
<sequence>MKTSVGSQDELNKKLEEVSKKTIHSISETQELIQQLTAYTCQQMLEETTTKMENLCNQLSIKNEHNRNLDRKTRKAEYIYPLDIIILQNLGMVDEKNGGVTPYHETEAYAEAGRYSATVVSPGFKSSYGSFTYILQVTM</sequence>
<dbReference type="KEGG" id="dpx:DAPPUDRAFT_267356"/>